<feature type="active site" evidence="14">
    <location>
        <position position="428"/>
    </location>
</feature>
<comment type="cofactor">
    <cofactor evidence="14">
        <name>Zn(2+)</name>
        <dbReference type="ChEBI" id="CHEBI:29105"/>
    </cofactor>
    <text evidence="14">Binds 1 zinc ion per subunit.</text>
</comment>
<keyword evidence="10 14" id="KW-1133">Transmembrane helix</keyword>
<evidence type="ECO:0000256" key="8">
    <source>
        <dbReference type="ARBA" id="ARBA00022833"/>
    </source>
</evidence>
<comment type="similarity">
    <text evidence="2 14">In the C-terminal section; belongs to the peptidase M41 family.</text>
</comment>
<dbReference type="GO" id="GO:0008270">
    <property type="term" value="F:zinc ion binding"/>
    <property type="evidence" value="ECO:0007669"/>
    <property type="project" value="UniProtKB-UniRule"/>
</dbReference>
<dbReference type="EMBL" id="JADING010000074">
    <property type="protein sequence ID" value="MBO8414360.1"/>
    <property type="molecule type" value="Genomic_DNA"/>
</dbReference>
<feature type="domain" description="AAA+ ATPase" evidence="17">
    <location>
        <begin position="197"/>
        <end position="336"/>
    </location>
</feature>
<keyword evidence="4 14" id="KW-0812">Transmembrane</keyword>
<dbReference type="GO" id="GO:0006508">
    <property type="term" value="P:proteolysis"/>
    <property type="evidence" value="ECO:0007669"/>
    <property type="project" value="UniProtKB-KW"/>
</dbReference>
<evidence type="ECO:0000313" key="18">
    <source>
        <dbReference type="EMBL" id="MBO8414360.1"/>
    </source>
</evidence>
<gene>
    <name evidence="14 18" type="primary">ftsH</name>
    <name evidence="18" type="ORF">IAC78_02650</name>
</gene>
<evidence type="ECO:0000256" key="2">
    <source>
        <dbReference type="ARBA" id="ARBA00010044"/>
    </source>
</evidence>
<dbReference type="Pfam" id="PF00004">
    <property type="entry name" value="AAA"/>
    <property type="match status" value="1"/>
</dbReference>
<keyword evidence="6 14" id="KW-0547">Nucleotide-binding</keyword>
<feature type="binding site" evidence="14">
    <location>
        <position position="503"/>
    </location>
    <ligand>
        <name>Zn(2+)</name>
        <dbReference type="ChEBI" id="CHEBI:29105"/>
        <note>catalytic</note>
    </ligand>
</feature>
<keyword evidence="3 14" id="KW-0645">Protease</keyword>
<dbReference type="GO" id="GO:0005886">
    <property type="term" value="C:plasma membrane"/>
    <property type="evidence" value="ECO:0007669"/>
    <property type="project" value="UniProtKB-SubCell"/>
</dbReference>
<protein>
    <recommendedName>
        <fullName evidence="14">ATP-dependent zinc metalloprotease FtsH</fullName>
        <ecNumber evidence="14">3.4.24.-</ecNumber>
    </recommendedName>
</protein>
<keyword evidence="5 14" id="KW-0479">Metal-binding</keyword>
<keyword evidence="9 14" id="KW-0067">ATP-binding</keyword>
<dbReference type="CDD" id="cd19501">
    <property type="entry name" value="RecA-like_FtsH"/>
    <property type="match status" value="1"/>
</dbReference>
<evidence type="ECO:0000256" key="3">
    <source>
        <dbReference type="ARBA" id="ARBA00022670"/>
    </source>
</evidence>
<dbReference type="InterPro" id="IPR003959">
    <property type="entry name" value="ATPase_AAA_core"/>
</dbReference>
<dbReference type="SUPFAM" id="SSF140990">
    <property type="entry name" value="FtsH protease domain-like"/>
    <property type="match status" value="1"/>
</dbReference>
<evidence type="ECO:0000256" key="11">
    <source>
        <dbReference type="ARBA" id="ARBA00023049"/>
    </source>
</evidence>
<dbReference type="Gene3D" id="1.10.8.60">
    <property type="match status" value="1"/>
</dbReference>
<feature type="transmembrane region" description="Helical" evidence="14">
    <location>
        <begin position="110"/>
        <end position="132"/>
    </location>
</feature>
<dbReference type="Gene3D" id="3.40.50.300">
    <property type="entry name" value="P-loop containing nucleotide triphosphate hydrolases"/>
    <property type="match status" value="1"/>
</dbReference>
<dbReference type="InterPro" id="IPR003593">
    <property type="entry name" value="AAA+_ATPase"/>
</dbReference>
<comment type="similarity">
    <text evidence="15">Belongs to the AAA ATPase family.</text>
</comment>
<evidence type="ECO:0000256" key="1">
    <source>
        <dbReference type="ARBA" id="ARBA00004370"/>
    </source>
</evidence>
<organism evidence="18 19">
    <name type="scientific">Candidatus Scatoplasma merdavium</name>
    <dbReference type="NCBI Taxonomy" id="2840932"/>
    <lineage>
        <taxon>Bacteria</taxon>
        <taxon>Bacillati</taxon>
        <taxon>Bacillota</taxon>
        <taxon>Bacilli</taxon>
        <taxon>Bacillales</taxon>
        <taxon>Candidatus Scatoplasma</taxon>
    </lineage>
</organism>
<sequence>MKGELYQILESSEVISLQEENHSEAGYKYIVGSYRENIAGSTGYTVVSFEAVLTLDDSEAIQNYTDIIGSRTGIKYDTDNKAYFVLYYGTDGFCSYNIVDYTNQSSWTDYLPTIIIWGLVIALGIFLVSRLFRSMNSAMSNMNSQTMNFNSSRAKKETMVKVRFADVAGCDEVKAELVELVDYFKNASKYTKLGAKLPKGFLLVGPPGTGKTLLAKAVAGEAHVPFYSISGSDFVEMYVGVGAGRVRDMFKTAKQNAPCLIFIDEIDAVGRQRGAGLGGGNDEREQTLNQLLVEMDGFEENSGVIVMAATNRADVLDPALTRAGRFDRQITVDLPDKEGREAILKVHARNKIVAKSVDFNAIAGRTVGFSGADLANILNDAAILAVRQNKNEIDTDDIDEAIDRSIAGPAKTNRGMSEEEKRRVAYHESGHAIIGIRLQHSEKVQRITIIPRGRTGGHVLMTPENDRFLLTKDELIAQITGLLGGRTSEEIFFGDVSTGASNDIEQATRIARMMVTEYGMSDLGPIQYEHNTGSVFLGRDYTSQQANYSTQIAYEIDKAVRDIIDQAHENCRKLLEQYRDDVELVAKTLLEKETITAEEIEYLMEHRELPPKKVVETPNKEGDTTSNEEANKEAKTEEIQRPLVEGLDNERVQKFDKKANEFLSELNKIKASGNVAIIILCVESKEDGKDLTFRKLRKIATDAGNAYVQRIIALGETPSDKIKQGLNIACREEVWKQFKDDVSSFGQFVEDYTGAEVVLVKSSSKTIDEIKKNLDMMQGGGSSDLSEEAKEVNKDLKDLVNKSSQNKDDENKK</sequence>
<evidence type="ECO:0000256" key="14">
    <source>
        <dbReference type="HAMAP-Rule" id="MF_01458"/>
    </source>
</evidence>
<dbReference type="InterPro" id="IPR041569">
    <property type="entry name" value="AAA_lid_3"/>
</dbReference>
<dbReference type="GO" id="GO:0030163">
    <property type="term" value="P:protein catabolic process"/>
    <property type="evidence" value="ECO:0007669"/>
    <property type="project" value="UniProtKB-UniRule"/>
</dbReference>
<dbReference type="HAMAP" id="MF_01458">
    <property type="entry name" value="FtsH"/>
    <property type="match status" value="1"/>
</dbReference>
<dbReference type="AlphaFoldDB" id="A0A9D9D9F0"/>
<comment type="caution">
    <text evidence="14">Lacks conserved residue(s) required for the propagation of feature annotation.</text>
</comment>
<feature type="region of interest" description="Disordered" evidence="16">
    <location>
        <begin position="613"/>
        <end position="641"/>
    </location>
</feature>
<dbReference type="InterPro" id="IPR027417">
    <property type="entry name" value="P-loop_NTPase"/>
</dbReference>
<dbReference type="PROSITE" id="PS00674">
    <property type="entry name" value="AAA"/>
    <property type="match status" value="1"/>
</dbReference>
<feature type="compositionally biased region" description="Basic and acidic residues" evidence="16">
    <location>
        <begin position="787"/>
        <end position="813"/>
    </location>
</feature>
<feature type="region of interest" description="Disordered" evidence="16">
    <location>
        <begin position="776"/>
        <end position="813"/>
    </location>
</feature>
<dbReference type="Gene3D" id="1.20.58.760">
    <property type="entry name" value="Peptidase M41"/>
    <property type="match status" value="1"/>
</dbReference>
<evidence type="ECO:0000256" key="9">
    <source>
        <dbReference type="ARBA" id="ARBA00022840"/>
    </source>
</evidence>
<dbReference type="PANTHER" id="PTHR23076:SF113">
    <property type="entry name" value="ATP-DEPENDENT ZINC METALLOPROTEASE FTSH 1, CHLOROPLASTIC-RELATED"/>
    <property type="match status" value="1"/>
</dbReference>
<reference evidence="18" key="2">
    <citation type="journal article" date="2021" name="PeerJ">
        <title>Extensive microbial diversity within the chicken gut microbiome revealed by metagenomics and culture.</title>
        <authorList>
            <person name="Gilroy R."/>
            <person name="Ravi A."/>
            <person name="Getino M."/>
            <person name="Pursley I."/>
            <person name="Horton D.L."/>
            <person name="Alikhan N.F."/>
            <person name="Baker D."/>
            <person name="Gharbi K."/>
            <person name="Hall N."/>
            <person name="Watson M."/>
            <person name="Adriaenssens E.M."/>
            <person name="Foster-Nyarko E."/>
            <person name="Jarju S."/>
            <person name="Secka A."/>
            <person name="Antonio M."/>
            <person name="Oren A."/>
            <person name="Chaudhuri R.R."/>
            <person name="La Ragione R."/>
            <person name="Hildebrand F."/>
            <person name="Pallen M.J."/>
        </authorList>
    </citation>
    <scope>NUCLEOTIDE SEQUENCE</scope>
    <source>
        <strain evidence="18">1748</strain>
    </source>
</reference>
<dbReference type="GO" id="GO:0016887">
    <property type="term" value="F:ATP hydrolysis activity"/>
    <property type="evidence" value="ECO:0007669"/>
    <property type="project" value="UniProtKB-UniRule"/>
</dbReference>
<dbReference type="FunFam" id="1.20.58.760:FF:000001">
    <property type="entry name" value="ATP-dependent zinc metalloprotease FtsH"/>
    <property type="match status" value="1"/>
</dbReference>
<evidence type="ECO:0000256" key="5">
    <source>
        <dbReference type="ARBA" id="ARBA00022723"/>
    </source>
</evidence>
<feature type="binding site" evidence="14">
    <location>
        <position position="427"/>
    </location>
    <ligand>
        <name>Zn(2+)</name>
        <dbReference type="ChEBI" id="CHEBI:29105"/>
        <note>catalytic</note>
    </ligand>
</feature>
<dbReference type="GO" id="GO:0005524">
    <property type="term" value="F:ATP binding"/>
    <property type="evidence" value="ECO:0007669"/>
    <property type="project" value="UniProtKB-UniRule"/>
</dbReference>
<proteinExistence type="inferred from homology"/>
<dbReference type="EC" id="3.4.24.-" evidence="14"/>
<evidence type="ECO:0000256" key="4">
    <source>
        <dbReference type="ARBA" id="ARBA00022692"/>
    </source>
</evidence>
<dbReference type="FunFam" id="3.40.50.300:FF:000001">
    <property type="entry name" value="ATP-dependent zinc metalloprotease FtsH"/>
    <property type="match status" value="1"/>
</dbReference>
<evidence type="ECO:0000256" key="15">
    <source>
        <dbReference type="RuleBase" id="RU003651"/>
    </source>
</evidence>
<evidence type="ECO:0000259" key="17">
    <source>
        <dbReference type="SMART" id="SM00382"/>
    </source>
</evidence>
<comment type="subcellular location">
    <subcellularLocation>
        <location evidence="14">Cell membrane</location>
        <topology evidence="14">Multi-pass membrane protein</topology>
        <orientation evidence="14">Cytoplasmic side</orientation>
    </subcellularLocation>
    <subcellularLocation>
        <location evidence="1">Membrane</location>
    </subcellularLocation>
</comment>
<comment type="function">
    <text evidence="14">Acts as a processive, ATP-dependent zinc metallopeptidase for both cytoplasmic and membrane proteins. Plays a role in the quality control of integral membrane proteins.</text>
</comment>
<keyword evidence="14" id="KW-1003">Cell membrane</keyword>
<evidence type="ECO:0000256" key="6">
    <source>
        <dbReference type="ARBA" id="ARBA00022741"/>
    </source>
</evidence>
<dbReference type="Pfam" id="PF17862">
    <property type="entry name" value="AAA_lid_3"/>
    <property type="match status" value="1"/>
</dbReference>
<comment type="subunit">
    <text evidence="14">Homohexamer.</text>
</comment>
<dbReference type="SMART" id="SM00382">
    <property type="entry name" value="AAA"/>
    <property type="match status" value="1"/>
</dbReference>
<feature type="binding site" evidence="14">
    <location>
        <begin position="205"/>
        <end position="212"/>
    </location>
    <ligand>
        <name>ATP</name>
        <dbReference type="ChEBI" id="CHEBI:30616"/>
    </ligand>
</feature>
<feature type="binding site" evidence="14">
    <location>
        <position position="431"/>
    </location>
    <ligand>
        <name>Zn(2+)</name>
        <dbReference type="ChEBI" id="CHEBI:29105"/>
        <note>catalytic</note>
    </ligand>
</feature>
<dbReference type="GO" id="GO:0004176">
    <property type="term" value="F:ATP-dependent peptidase activity"/>
    <property type="evidence" value="ECO:0007669"/>
    <property type="project" value="InterPro"/>
</dbReference>
<keyword evidence="8 14" id="KW-0862">Zinc</keyword>
<reference evidence="18" key="1">
    <citation type="submission" date="2020-10" db="EMBL/GenBank/DDBJ databases">
        <authorList>
            <person name="Gilroy R."/>
        </authorList>
    </citation>
    <scope>NUCLEOTIDE SEQUENCE</scope>
    <source>
        <strain evidence="18">1748</strain>
    </source>
</reference>
<evidence type="ECO:0000256" key="12">
    <source>
        <dbReference type="ARBA" id="ARBA00023136"/>
    </source>
</evidence>
<evidence type="ECO:0000313" key="19">
    <source>
        <dbReference type="Proteomes" id="UP000823629"/>
    </source>
</evidence>
<feature type="compositionally biased region" description="Basic and acidic residues" evidence="16">
    <location>
        <begin position="613"/>
        <end position="640"/>
    </location>
</feature>
<evidence type="ECO:0000256" key="10">
    <source>
        <dbReference type="ARBA" id="ARBA00022989"/>
    </source>
</evidence>
<dbReference type="PANTHER" id="PTHR23076">
    <property type="entry name" value="METALLOPROTEASE M41 FTSH"/>
    <property type="match status" value="1"/>
</dbReference>
<dbReference type="Pfam" id="PF01434">
    <property type="entry name" value="Peptidase_M41"/>
    <property type="match status" value="1"/>
</dbReference>
<keyword evidence="11 14" id="KW-0482">Metalloprotease</keyword>
<dbReference type="InterPro" id="IPR005936">
    <property type="entry name" value="FtsH"/>
</dbReference>
<keyword evidence="7 14" id="KW-0378">Hydrolase</keyword>
<dbReference type="InterPro" id="IPR003960">
    <property type="entry name" value="ATPase_AAA_CS"/>
</dbReference>
<evidence type="ECO:0000256" key="13">
    <source>
        <dbReference type="ARBA" id="ARBA00061570"/>
    </source>
</evidence>
<comment type="similarity">
    <text evidence="13 14">In the central section; belongs to the AAA ATPase family.</text>
</comment>
<comment type="caution">
    <text evidence="18">The sequence shown here is derived from an EMBL/GenBank/DDBJ whole genome shotgun (WGS) entry which is preliminary data.</text>
</comment>
<dbReference type="NCBIfam" id="TIGR01241">
    <property type="entry name" value="FtsH_fam"/>
    <property type="match status" value="1"/>
</dbReference>
<dbReference type="InterPro" id="IPR000642">
    <property type="entry name" value="Peptidase_M41"/>
</dbReference>
<accession>A0A9D9D9F0</accession>
<keyword evidence="12 14" id="KW-0472">Membrane</keyword>
<name>A0A9D9D9F0_9BACL</name>
<evidence type="ECO:0000256" key="7">
    <source>
        <dbReference type="ARBA" id="ARBA00022801"/>
    </source>
</evidence>
<dbReference type="GO" id="GO:0004222">
    <property type="term" value="F:metalloendopeptidase activity"/>
    <property type="evidence" value="ECO:0007669"/>
    <property type="project" value="InterPro"/>
</dbReference>
<evidence type="ECO:0000256" key="16">
    <source>
        <dbReference type="SAM" id="MobiDB-lite"/>
    </source>
</evidence>
<dbReference type="Proteomes" id="UP000823629">
    <property type="component" value="Unassembled WGS sequence"/>
</dbReference>
<dbReference type="FunFam" id="1.10.8.60:FF:000001">
    <property type="entry name" value="ATP-dependent zinc metalloprotease FtsH"/>
    <property type="match status" value="1"/>
</dbReference>
<dbReference type="SUPFAM" id="SSF52540">
    <property type="entry name" value="P-loop containing nucleoside triphosphate hydrolases"/>
    <property type="match status" value="1"/>
</dbReference>
<dbReference type="InterPro" id="IPR037219">
    <property type="entry name" value="Peptidase_M41-like"/>
</dbReference>